<protein>
    <submittedName>
        <fullName evidence="1">Uncharacterized protein</fullName>
    </submittedName>
</protein>
<evidence type="ECO:0000313" key="1">
    <source>
        <dbReference type="EMBL" id="MYL85198.1"/>
    </source>
</evidence>
<sequence>MKTILELAADTQVALDEMKNKCALHDYETCRQCWDLETEKERLLRLYHEYKDAM</sequence>
<keyword evidence="2" id="KW-1185">Reference proteome</keyword>
<gene>
    <name evidence="1" type="ORF">GTA51_19045</name>
</gene>
<name>A0A7C9JBK3_9BACT</name>
<comment type="caution">
    <text evidence="1">The sequence shown here is derived from an EMBL/GenBank/DDBJ whole genome shotgun (WGS) entry which is preliminary data.</text>
</comment>
<evidence type="ECO:0000313" key="2">
    <source>
        <dbReference type="Proteomes" id="UP000482487"/>
    </source>
</evidence>
<dbReference type="OrthoDB" id="5460869at2"/>
<dbReference type="Proteomes" id="UP000482487">
    <property type="component" value="Unassembled WGS sequence"/>
</dbReference>
<proteinExistence type="predicted"/>
<reference evidence="1 2" key="1">
    <citation type="submission" date="2020-01" db="EMBL/GenBank/DDBJ databases">
        <title>Genome sequence of Desulfovibrio aerotolerans DSM 16695(T).</title>
        <authorList>
            <person name="Karnachuk O."/>
            <person name="Avakyan M."/>
            <person name="Mardanov A."/>
            <person name="Kadnikov V."/>
            <person name="Ravin N."/>
        </authorList>
    </citation>
    <scope>NUCLEOTIDE SEQUENCE [LARGE SCALE GENOMIC DNA]</scope>
    <source>
        <strain evidence="1 2">DSM 16695</strain>
    </source>
</reference>
<dbReference type="RefSeq" id="WP_160963941.1">
    <property type="nucleotide sequence ID" value="NZ_WVUD01000064.1"/>
</dbReference>
<dbReference type="AlphaFoldDB" id="A0A7C9JBK3"/>
<accession>A0A7C9JBK3</accession>
<organism evidence="1 2">
    <name type="scientific">Solidesulfovibrio aerotolerans</name>
    <dbReference type="NCBI Taxonomy" id="295255"/>
    <lineage>
        <taxon>Bacteria</taxon>
        <taxon>Pseudomonadati</taxon>
        <taxon>Thermodesulfobacteriota</taxon>
        <taxon>Desulfovibrionia</taxon>
        <taxon>Desulfovibrionales</taxon>
        <taxon>Desulfovibrionaceae</taxon>
        <taxon>Solidesulfovibrio</taxon>
    </lineage>
</organism>
<dbReference type="EMBL" id="WVUD01000064">
    <property type="protein sequence ID" value="MYL85198.1"/>
    <property type="molecule type" value="Genomic_DNA"/>
</dbReference>